<dbReference type="Proteomes" id="UP001153461">
    <property type="component" value="Unassembled WGS sequence"/>
</dbReference>
<feature type="site" description="Lowers pKa of active site Tyr" evidence="8">
    <location>
        <position position="77"/>
    </location>
</feature>
<reference evidence="10" key="1">
    <citation type="submission" date="2021-07" db="EMBL/GenBank/DDBJ databases">
        <authorList>
            <person name="Branca A.L. A."/>
        </authorList>
    </citation>
    <scope>NUCLEOTIDE SEQUENCE</scope>
</reference>
<comment type="catalytic activity">
    <reaction evidence="4">
        <text>xylitol + NADP(+) = D-xylose + NADPH + H(+)</text>
        <dbReference type="Rhea" id="RHEA:27445"/>
        <dbReference type="ChEBI" id="CHEBI:15378"/>
        <dbReference type="ChEBI" id="CHEBI:17151"/>
        <dbReference type="ChEBI" id="CHEBI:53455"/>
        <dbReference type="ChEBI" id="CHEBI:57783"/>
        <dbReference type="ChEBI" id="CHEBI:58349"/>
        <dbReference type="EC" id="1.1.1.307"/>
    </reaction>
</comment>
<feature type="active site" description="Proton donor" evidence="6">
    <location>
        <position position="52"/>
    </location>
</feature>
<dbReference type="AlphaFoldDB" id="A0A9W4IEC3"/>
<evidence type="ECO:0000313" key="11">
    <source>
        <dbReference type="Proteomes" id="UP001153461"/>
    </source>
</evidence>
<dbReference type="PROSITE" id="PS00063">
    <property type="entry name" value="ALDOKETO_REDUCTASE_3"/>
    <property type="match status" value="1"/>
</dbReference>
<accession>A0A9W4IEC3</accession>
<evidence type="ECO:0000256" key="8">
    <source>
        <dbReference type="PIRSR" id="PIRSR000097-3"/>
    </source>
</evidence>
<evidence type="ECO:0000313" key="10">
    <source>
        <dbReference type="EMBL" id="CAG8270010.1"/>
    </source>
</evidence>
<keyword evidence="2" id="KW-0560">Oxidoreductase</keyword>
<dbReference type="InterPro" id="IPR018170">
    <property type="entry name" value="Aldo/ket_reductase_CS"/>
</dbReference>
<dbReference type="PANTHER" id="PTHR11732">
    <property type="entry name" value="ALDO/KETO REDUCTASE"/>
    <property type="match status" value="1"/>
</dbReference>
<gene>
    <name evidence="10" type="ORF">PNAL_LOCUS9151</name>
</gene>
<sequence>MVSNAQRTFKLSTGAQIPAIGLGTWQDESAQEAAVLVALQAGYRHIDTARCYGTEVAVGKAIKQSGIPRSEIFVTSKLWNNKHHPDDVGPALQASLDDLGMEYLDLFLMHWPVAFRRGDDPFPSDKEGNLITEDIDYLDVSPVLNQRQDCLLTDQKTYKAMEGLVKSGKAKAIGVSNFSQQEIERILTNATIKPAVHQMEMHPWLQQKDFFEFHRVHGIHVTQYSPFGNQNEIYGSREEHGQLVNDETLVEIGKKYGKTSNQVALAWGIAHGRSVIPKSKSPERITQNFDIAFKLEPEDIEKINSIDKKIRFNDSSKDFGYELFTGLDGKQK</sequence>
<dbReference type="InterPro" id="IPR020471">
    <property type="entry name" value="AKR"/>
</dbReference>
<feature type="binding site" evidence="7">
    <location>
        <position position="110"/>
    </location>
    <ligand>
        <name>substrate</name>
    </ligand>
</feature>
<dbReference type="GO" id="GO:0016491">
    <property type="term" value="F:oxidoreductase activity"/>
    <property type="evidence" value="ECO:0007669"/>
    <property type="project" value="UniProtKB-KW"/>
</dbReference>
<evidence type="ECO:0000259" key="9">
    <source>
        <dbReference type="Pfam" id="PF00248"/>
    </source>
</evidence>
<evidence type="ECO:0000256" key="2">
    <source>
        <dbReference type="ARBA" id="ARBA00023002"/>
    </source>
</evidence>
<comment type="catalytic activity">
    <reaction evidence="5">
        <text>xylitol + NAD(+) = D-xylose + NADH + H(+)</text>
        <dbReference type="Rhea" id="RHEA:27441"/>
        <dbReference type="ChEBI" id="CHEBI:15378"/>
        <dbReference type="ChEBI" id="CHEBI:17151"/>
        <dbReference type="ChEBI" id="CHEBI:53455"/>
        <dbReference type="ChEBI" id="CHEBI:57540"/>
        <dbReference type="ChEBI" id="CHEBI:57945"/>
        <dbReference type="EC" id="1.1.1.307"/>
    </reaction>
</comment>
<name>A0A9W4IEC3_PENNA</name>
<evidence type="ECO:0000256" key="4">
    <source>
        <dbReference type="ARBA" id="ARBA00047534"/>
    </source>
</evidence>
<dbReference type="CDD" id="cd19071">
    <property type="entry name" value="AKR_AKR1-5-like"/>
    <property type="match status" value="1"/>
</dbReference>
<dbReference type="PROSITE" id="PS00062">
    <property type="entry name" value="ALDOKETO_REDUCTASE_2"/>
    <property type="match status" value="1"/>
</dbReference>
<comment type="function">
    <text evidence="3">Catalyzes the initial reaction in the xylose utilization pathway by reducing D-xylose into xylitol. Xylose is a major component of hemicelluloses such as xylan. Most fungi utilize D-xylose via three enzymatic reactions, xylose reductase (XR), xylitol dehydrogenase (XDH), and xylulokinase, to form xylulose 5-phosphate, which enters pentose phosphate pathway.</text>
</comment>
<evidence type="ECO:0000256" key="6">
    <source>
        <dbReference type="PIRSR" id="PIRSR000097-1"/>
    </source>
</evidence>
<dbReference type="EC" id="1.1.1.307" evidence="1"/>
<evidence type="ECO:0000256" key="1">
    <source>
        <dbReference type="ARBA" id="ARBA00012845"/>
    </source>
</evidence>
<dbReference type="PIRSF" id="PIRSF000097">
    <property type="entry name" value="AKR"/>
    <property type="match status" value="1"/>
</dbReference>
<organism evidence="10 11">
    <name type="scientific">Penicillium nalgiovense</name>
    <dbReference type="NCBI Taxonomy" id="60175"/>
    <lineage>
        <taxon>Eukaryota</taxon>
        <taxon>Fungi</taxon>
        <taxon>Dikarya</taxon>
        <taxon>Ascomycota</taxon>
        <taxon>Pezizomycotina</taxon>
        <taxon>Eurotiomycetes</taxon>
        <taxon>Eurotiomycetidae</taxon>
        <taxon>Eurotiales</taxon>
        <taxon>Aspergillaceae</taxon>
        <taxon>Penicillium</taxon>
    </lineage>
</organism>
<evidence type="ECO:0000256" key="3">
    <source>
        <dbReference type="ARBA" id="ARBA00025065"/>
    </source>
</evidence>
<dbReference type="EMBL" id="CAJVNV010000614">
    <property type="protein sequence ID" value="CAG8270010.1"/>
    <property type="molecule type" value="Genomic_DNA"/>
</dbReference>
<dbReference type="PRINTS" id="PR00069">
    <property type="entry name" value="ALDKETRDTASE"/>
</dbReference>
<protein>
    <recommendedName>
        <fullName evidence="1">D-xylose reductase [NAD(P)H]</fullName>
        <ecNumber evidence="1">1.1.1.307</ecNumber>
    </recommendedName>
</protein>
<proteinExistence type="predicted"/>
<feature type="domain" description="NADP-dependent oxidoreductase" evidence="9">
    <location>
        <begin position="20"/>
        <end position="307"/>
    </location>
</feature>
<dbReference type="Gene3D" id="3.20.20.100">
    <property type="entry name" value="NADP-dependent oxidoreductase domain"/>
    <property type="match status" value="1"/>
</dbReference>
<comment type="caution">
    <text evidence="10">The sequence shown here is derived from an EMBL/GenBank/DDBJ whole genome shotgun (WGS) entry which is preliminary data.</text>
</comment>
<dbReference type="Pfam" id="PF00248">
    <property type="entry name" value="Aldo_ket_red"/>
    <property type="match status" value="1"/>
</dbReference>
<dbReference type="SUPFAM" id="SSF51430">
    <property type="entry name" value="NAD(P)-linked oxidoreductase"/>
    <property type="match status" value="1"/>
</dbReference>
<dbReference type="OrthoDB" id="6880011at2759"/>
<evidence type="ECO:0000256" key="5">
    <source>
        <dbReference type="ARBA" id="ARBA00049485"/>
    </source>
</evidence>
<dbReference type="PROSITE" id="PS00798">
    <property type="entry name" value="ALDOKETO_REDUCTASE_1"/>
    <property type="match status" value="1"/>
</dbReference>
<evidence type="ECO:0000256" key="7">
    <source>
        <dbReference type="PIRSR" id="PIRSR000097-2"/>
    </source>
</evidence>
<dbReference type="InterPro" id="IPR023210">
    <property type="entry name" value="NADP_OxRdtase_dom"/>
</dbReference>
<dbReference type="InterPro" id="IPR036812">
    <property type="entry name" value="NAD(P)_OxRdtase_dom_sf"/>
</dbReference>